<dbReference type="Proteomes" id="UP000000366">
    <property type="component" value="Chromosome"/>
</dbReference>
<keyword evidence="3" id="KW-1185">Reference proteome</keyword>
<dbReference type="HOGENOM" id="CLU_086594_0_0_4"/>
<evidence type="ECO:0000313" key="3">
    <source>
        <dbReference type="Proteomes" id="UP000000366"/>
    </source>
</evidence>
<sequence length="275" mass="29594">MTCSAERRTEAARQSALLATLRGAAPVPSARLAEQGARLQLGLEAYRAHAAAAAERALAVAYPTLLALVGAEDFGRLARALWCDAPPQRGDLAQWGQDLPTFVEAQADLAEWPYLGDCARLDAAIVQCEGAADAVLDRDTLAWLAEHPAEALRLRLAPAVQLLASRWPVAALHAAHRHDGDAAIAAVREALATGQAESVVVGRTAWRADVTPVDAPVFAWMQALQASRTLAEALQRAGRGFDFSAWLIQALQRGWLWKAELVDETEEKHHDPDLA</sequence>
<protein>
    <recommendedName>
        <fullName evidence="1">Putative DNA-binding domain-containing protein</fullName>
    </recommendedName>
</protein>
<reference evidence="2 3" key="1">
    <citation type="journal article" date="2007" name="J. Bacteriol.">
        <title>Whole-genome analysis of the methyl tert-butyl ether-degrading beta-proteobacterium Methylibium petroleiphilum PM1.</title>
        <authorList>
            <person name="Kane S.R."/>
            <person name="Chakicherla A.Y."/>
            <person name="Chain P.S.G."/>
            <person name="Schmidt R."/>
            <person name="Shin M.W."/>
            <person name="Legler T.C."/>
            <person name="Scow K.M."/>
            <person name="Larimer F.W."/>
            <person name="Lucas S.M."/>
            <person name="Richardson P.M."/>
            <person name="Hristova K.R."/>
        </authorList>
    </citation>
    <scope>NUCLEOTIDE SEQUENCE [LARGE SCALE GENOMIC DNA]</scope>
    <source>
        <strain evidence="3">ATCC BAA-1232 / LMG 22953 / PM1</strain>
    </source>
</reference>
<name>A2SK22_METPP</name>
<dbReference type="STRING" id="420662.Mpe_A2958"/>
<dbReference type="RefSeq" id="WP_011830540.1">
    <property type="nucleotide sequence ID" value="NC_008825.1"/>
</dbReference>
<dbReference type="EMBL" id="CP000555">
    <property type="protein sequence ID" value="ABM95911.1"/>
    <property type="molecule type" value="Genomic_DNA"/>
</dbReference>
<gene>
    <name evidence="2" type="ordered locus">Mpe_A2958</name>
</gene>
<dbReference type="eggNOG" id="COG3219">
    <property type="taxonomic scope" value="Bacteria"/>
</dbReference>
<dbReference type="Pfam" id="PF09836">
    <property type="entry name" value="DUF2063"/>
    <property type="match status" value="1"/>
</dbReference>
<evidence type="ECO:0000259" key="1">
    <source>
        <dbReference type="Pfam" id="PF09836"/>
    </source>
</evidence>
<feature type="domain" description="Putative DNA-binding" evidence="1">
    <location>
        <begin position="13"/>
        <end position="103"/>
    </location>
</feature>
<dbReference type="AlphaFoldDB" id="A2SK22"/>
<organism evidence="2 3">
    <name type="scientific">Methylibium petroleiphilum (strain ATCC BAA-1232 / LMG 22953 / PM1)</name>
    <dbReference type="NCBI Taxonomy" id="420662"/>
    <lineage>
        <taxon>Bacteria</taxon>
        <taxon>Pseudomonadati</taxon>
        <taxon>Pseudomonadota</taxon>
        <taxon>Betaproteobacteria</taxon>
        <taxon>Burkholderiales</taxon>
        <taxon>Sphaerotilaceae</taxon>
        <taxon>Methylibium</taxon>
    </lineage>
</organism>
<dbReference type="InterPro" id="IPR018640">
    <property type="entry name" value="DUF2063"/>
</dbReference>
<evidence type="ECO:0000313" key="2">
    <source>
        <dbReference type="EMBL" id="ABM95911.1"/>
    </source>
</evidence>
<accession>A2SK22</accession>
<proteinExistence type="predicted"/>
<dbReference type="KEGG" id="mpt:Mpe_A2958"/>